<dbReference type="SUPFAM" id="SSF56317">
    <property type="entry name" value="Carbon-nitrogen hydrolase"/>
    <property type="match status" value="1"/>
</dbReference>
<dbReference type="PROSITE" id="PS00921">
    <property type="entry name" value="NITRIL_CHT_2"/>
    <property type="match status" value="1"/>
</dbReference>
<comment type="similarity">
    <text evidence="1">Belongs to the carbon-nitrogen hydrolase superfamily. Nitrilase family.</text>
</comment>
<dbReference type="Proteomes" id="UP000569092">
    <property type="component" value="Unassembled WGS sequence"/>
</dbReference>
<evidence type="ECO:0000313" key="4">
    <source>
        <dbReference type="Proteomes" id="UP000569092"/>
    </source>
</evidence>
<proteinExistence type="inferred from homology"/>
<dbReference type="InterPro" id="IPR036526">
    <property type="entry name" value="C-N_Hydrolase_sf"/>
</dbReference>
<dbReference type="CDD" id="cd07564">
    <property type="entry name" value="nitrilases_CHs"/>
    <property type="match status" value="1"/>
</dbReference>
<name>A0A7W8N3J3_9BACT</name>
<dbReference type="InterPro" id="IPR000132">
    <property type="entry name" value="Nitrilase/CN_hydratase_CS"/>
</dbReference>
<dbReference type="InterPro" id="IPR003010">
    <property type="entry name" value="C-N_Hydrolase"/>
</dbReference>
<dbReference type="Gene3D" id="3.60.110.10">
    <property type="entry name" value="Carbon-nitrogen hydrolase"/>
    <property type="match status" value="1"/>
</dbReference>
<organism evidence="3 4">
    <name type="scientific">Tunturiibacter lichenicola</name>
    <dbReference type="NCBI Taxonomy" id="2051959"/>
    <lineage>
        <taxon>Bacteria</taxon>
        <taxon>Pseudomonadati</taxon>
        <taxon>Acidobacteriota</taxon>
        <taxon>Terriglobia</taxon>
        <taxon>Terriglobales</taxon>
        <taxon>Acidobacteriaceae</taxon>
        <taxon>Tunturiibacter</taxon>
    </lineage>
</organism>
<feature type="domain" description="CN hydrolase" evidence="2">
    <location>
        <begin position="7"/>
        <end position="277"/>
    </location>
</feature>
<dbReference type="Pfam" id="PF00795">
    <property type="entry name" value="CN_hydrolase"/>
    <property type="match status" value="1"/>
</dbReference>
<dbReference type="InterPro" id="IPR044149">
    <property type="entry name" value="Nitrilases_CHs"/>
</dbReference>
<protein>
    <submittedName>
        <fullName evidence="3">Amidohydrolase</fullName>
    </submittedName>
</protein>
<dbReference type="PROSITE" id="PS50263">
    <property type="entry name" value="CN_HYDROLASE"/>
    <property type="match status" value="1"/>
</dbReference>
<accession>A0A7W8N3J3</accession>
<dbReference type="PANTHER" id="PTHR46044:SF1">
    <property type="entry name" value="CN HYDROLASE DOMAIN-CONTAINING PROTEIN"/>
    <property type="match status" value="1"/>
</dbReference>
<evidence type="ECO:0000259" key="2">
    <source>
        <dbReference type="PROSITE" id="PS50263"/>
    </source>
</evidence>
<gene>
    <name evidence="3" type="ORF">HDF10_001508</name>
</gene>
<evidence type="ECO:0000256" key="1">
    <source>
        <dbReference type="ARBA" id="ARBA00008129"/>
    </source>
</evidence>
<dbReference type="AlphaFoldDB" id="A0A7W8N3J3"/>
<dbReference type="GO" id="GO:0000257">
    <property type="term" value="F:nitrilase activity"/>
    <property type="evidence" value="ECO:0007669"/>
    <property type="project" value="UniProtKB-ARBA"/>
</dbReference>
<dbReference type="PANTHER" id="PTHR46044">
    <property type="entry name" value="NITRILASE"/>
    <property type="match status" value="1"/>
</dbReference>
<dbReference type="EMBL" id="JACHDZ010000002">
    <property type="protein sequence ID" value="MBB5343533.1"/>
    <property type="molecule type" value="Genomic_DNA"/>
</dbReference>
<reference evidence="3 4" key="1">
    <citation type="submission" date="2020-08" db="EMBL/GenBank/DDBJ databases">
        <title>Genomic Encyclopedia of Type Strains, Phase IV (KMG-V): Genome sequencing to study the core and pangenomes of soil and plant-associated prokaryotes.</title>
        <authorList>
            <person name="Whitman W."/>
        </authorList>
    </citation>
    <scope>NUCLEOTIDE SEQUENCE [LARGE SCALE GENOMIC DNA]</scope>
    <source>
        <strain evidence="3 4">M8US30</strain>
    </source>
</reference>
<sequence length="308" mass="33737">MFQPSSIRVAISQSAPVYHNKQASLTKALDLIQQASSAGAQLVVFGETWFPGYPVWLDVCPTAGLWNHKPTKRVFAELRQNSISVSGPEVKAIADAAGDLGIGIVIGINERVDAGRGQGTLYNSLLTLSPEGRLANHHPKLVPTFTERMVWGNGDGSGLASVQIANARVGGLICWEHWMPLARMAMHESGEQIHIAVWPTANEMAQLASRHYAFEGRCFVLAVGLMMPTSDLPSDLPHEVKDTWVERGGSAIIAPDASYIVEPIYDREELIVADLDLTWIDRESMALDVTGHYSRPDIFTFSHRALKD</sequence>
<evidence type="ECO:0000313" key="3">
    <source>
        <dbReference type="EMBL" id="MBB5343533.1"/>
    </source>
</evidence>
<comment type="caution">
    <text evidence="3">The sequence shown here is derived from an EMBL/GenBank/DDBJ whole genome shotgun (WGS) entry which is preliminary data.</text>
</comment>